<dbReference type="GO" id="GO:0046872">
    <property type="term" value="F:metal ion binding"/>
    <property type="evidence" value="ECO:0007669"/>
    <property type="project" value="UniProtKB-KW"/>
</dbReference>
<name>A0A381QTF9_9ZZZZ</name>
<organism evidence="23">
    <name type="scientific">marine metagenome</name>
    <dbReference type="NCBI Taxonomy" id="408172"/>
    <lineage>
        <taxon>unclassified sequences</taxon>
        <taxon>metagenomes</taxon>
        <taxon>ecological metagenomes</taxon>
    </lineage>
</organism>
<dbReference type="InterPro" id="IPR000631">
    <property type="entry name" value="CARKD"/>
</dbReference>
<dbReference type="Gene3D" id="3.40.1190.20">
    <property type="match status" value="1"/>
</dbReference>
<dbReference type="GO" id="GO:0110051">
    <property type="term" value="P:metabolite repair"/>
    <property type="evidence" value="ECO:0007669"/>
    <property type="project" value="TreeGrafter"/>
</dbReference>
<dbReference type="PROSITE" id="PS51385">
    <property type="entry name" value="YJEF_N"/>
    <property type="match status" value="1"/>
</dbReference>
<keyword evidence="11" id="KW-0521">NADP</keyword>
<dbReference type="PIRSF" id="PIRSF017184">
    <property type="entry name" value="Nnr"/>
    <property type="match status" value="1"/>
</dbReference>
<dbReference type="PANTHER" id="PTHR12592">
    <property type="entry name" value="ATP-DEPENDENT (S)-NAD(P)H-HYDRATE DEHYDRATASE FAMILY MEMBER"/>
    <property type="match status" value="1"/>
</dbReference>
<sequence length="459" mass="45489">MIPVVTPEEMASIDAAAPEPVGVLVQRAGSAVARGVLEVLGGAYGRRVVVVAGKGSNGADGRVAAARLRRRGVRTLVLEATDAPASLPADGMPAIDLVVDAAYGTGLGRPYVAPTTGVPVLAVDLPSGLDGLTGVACGSPSAAVRTVTFGALKPGLLFADGPALAGRMDVADIGLDVSDASVQLVEDVDVVDLVPARPDDAHKWQSACWVLAGSEGMPGAAGLAAEAALRAGAGYVRLSVPGGTPVPTPVEVVQEPVGPDLSLDASDAGRFAALVVGPGAGGDDRTAVGIRRLVAEVDRPLVVDGDGLTALAAGDVVGICRGRSVPAVLTPHDGEFERLAGERPGLDRIASVRSLAGRTGAVVLCKGPTTVVASPDGRVRLATTGDRRLATAGTGDVLAGILGAFLARGADPFDAAAAAAHVHGRLGALLPPTGVVAGDLSAGLVEVLVDLGVDGRGLA</sequence>
<keyword evidence="8" id="KW-0479">Metal-binding</keyword>
<evidence type="ECO:0000256" key="7">
    <source>
        <dbReference type="ARBA" id="ARBA00013129"/>
    </source>
</evidence>
<evidence type="ECO:0000256" key="9">
    <source>
        <dbReference type="ARBA" id="ARBA00022741"/>
    </source>
</evidence>
<dbReference type="InterPro" id="IPR036652">
    <property type="entry name" value="YjeF_N_dom_sf"/>
</dbReference>
<comment type="function">
    <text evidence="17">Bifunctional enzyme that catalyzes the epimerization of the S- and R-forms of NAD(P)HX and the dehydration of the S-form of NAD(P)HX at the expense of ADP, which is converted to AMP. This allows the repair of both epimers of NAD(P)HX, a damaged form of NAD(P)H that is a result of enzymatic or heat-dependent hydration.</text>
</comment>
<dbReference type="GO" id="GO:0005524">
    <property type="term" value="F:ATP binding"/>
    <property type="evidence" value="ECO:0007669"/>
    <property type="project" value="UniProtKB-KW"/>
</dbReference>
<evidence type="ECO:0000256" key="2">
    <source>
        <dbReference type="ARBA" id="ARBA00000909"/>
    </source>
</evidence>
<accession>A0A381QTF9</accession>
<dbReference type="HAMAP" id="MF_01965">
    <property type="entry name" value="NADHX_dehydratase"/>
    <property type="match status" value="1"/>
</dbReference>
<keyword evidence="16" id="KW-0511">Multifunctional enzyme</keyword>
<evidence type="ECO:0000259" key="21">
    <source>
        <dbReference type="PROSITE" id="PS51383"/>
    </source>
</evidence>
<comment type="catalytic activity">
    <reaction evidence="1">
        <text>(6R)-NADHX = (6S)-NADHX</text>
        <dbReference type="Rhea" id="RHEA:32215"/>
        <dbReference type="ChEBI" id="CHEBI:64074"/>
        <dbReference type="ChEBI" id="CHEBI:64075"/>
        <dbReference type="EC" id="5.1.99.6"/>
    </reaction>
</comment>
<dbReference type="EC" id="4.2.1.136" evidence="7"/>
<comment type="cofactor">
    <cofactor evidence="3">
        <name>K(+)</name>
        <dbReference type="ChEBI" id="CHEBI:29103"/>
    </cofactor>
</comment>
<evidence type="ECO:0000256" key="11">
    <source>
        <dbReference type="ARBA" id="ARBA00022857"/>
    </source>
</evidence>
<dbReference type="PROSITE" id="PS01050">
    <property type="entry name" value="YJEF_C_2"/>
    <property type="match status" value="1"/>
</dbReference>
<comment type="catalytic activity">
    <reaction evidence="2">
        <text>(6R)-NADPHX = (6S)-NADPHX</text>
        <dbReference type="Rhea" id="RHEA:32227"/>
        <dbReference type="ChEBI" id="CHEBI:64076"/>
        <dbReference type="ChEBI" id="CHEBI:64077"/>
        <dbReference type="EC" id="5.1.99.6"/>
    </reaction>
</comment>
<keyword evidence="13" id="KW-0520">NAD</keyword>
<evidence type="ECO:0000256" key="5">
    <source>
        <dbReference type="ARBA" id="ARBA00009524"/>
    </source>
</evidence>
<dbReference type="Gene3D" id="3.40.50.10260">
    <property type="entry name" value="YjeF N-terminal domain"/>
    <property type="match status" value="1"/>
</dbReference>
<dbReference type="GO" id="GO:0052856">
    <property type="term" value="F:NAD(P)HX epimerase activity"/>
    <property type="evidence" value="ECO:0007669"/>
    <property type="project" value="UniProtKB-EC"/>
</dbReference>
<dbReference type="Pfam" id="PF03853">
    <property type="entry name" value="YjeF_N"/>
    <property type="match status" value="2"/>
</dbReference>
<evidence type="ECO:0000256" key="6">
    <source>
        <dbReference type="ARBA" id="ARBA00012228"/>
    </source>
</evidence>
<feature type="domain" description="YjeF N-terminal" evidence="22">
    <location>
        <begin position="10"/>
        <end position="181"/>
    </location>
</feature>
<dbReference type="InterPro" id="IPR017953">
    <property type="entry name" value="Carbohydrate_kinase_pred_CS"/>
</dbReference>
<evidence type="ECO:0000256" key="4">
    <source>
        <dbReference type="ARBA" id="ARBA00006001"/>
    </source>
</evidence>
<keyword evidence="12" id="KW-0630">Potassium</keyword>
<dbReference type="EC" id="5.1.99.6" evidence="6"/>
<dbReference type="CDD" id="cd01171">
    <property type="entry name" value="YXKO-related"/>
    <property type="match status" value="1"/>
</dbReference>
<evidence type="ECO:0000313" key="23">
    <source>
        <dbReference type="EMBL" id="SUZ80853.1"/>
    </source>
</evidence>
<evidence type="ECO:0000259" key="22">
    <source>
        <dbReference type="PROSITE" id="PS51385"/>
    </source>
</evidence>
<dbReference type="InterPro" id="IPR030677">
    <property type="entry name" value="Nnr"/>
</dbReference>
<dbReference type="PROSITE" id="PS51383">
    <property type="entry name" value="YJEF_C_3"/>
    <property type="match status" value="1"/>
</dbReference>
<evidence type="ECO:0000256" key="13">
    <source>
        <dbReference type="ARBA" id="ARBA00023027"/>
    </source>
</evidence>
<keyword evidence="9" id="KW-0547">Nucleotide-binding</keyword>
<dbReference type="AlphaFoldDB" id="A0A381QTF9"/>
<evidence type="ECO:0000256" key="15">
    <source>
        <dbReference type="ARBA" id="ARBA00023239"/>
    </source>
</evidence>
<feature type="domain" description="YjeF C-terminal" evidence="21">
    <location>
        <begin position="186"/>
        <end position="451"/>
    </location>
</feature>
<evidence type="ECO:0000256" key="20">
    <source>
        <dbReference type="ARBA" id="ARBA00049209"/>
    </source>
</evidence>
<dbReference type="PANTHER" id="PTHR12592:SF0">
    <property type="entry name" value="ATP-DEPENDENT (S)-NAD(P)H-HYDRATE DEHYDRATASE"/>
    <property type="match status" value="1"/>
</dbReference>
<comment type="similarity">
    <text evidence="4">In the N-terminal section; belongs to the NnrE/AIBP family.</text>
</comment>
<evidence type="ECO:0000256" key="17">
    <source>
        <dbReference type="ARBA" id="ARBA00025153"/>
    </source>
</evidence>
<comment type="catalytic activity">
    <reaction evidence="19">
        <text>(6S)-NADHX + ADP = AMP + phosphate + NADH + H(+)</text>
        <dbReference type="Rhea" id="RHEA:32223"/>
        <dbReference type="ChEBI" id="CHEBI:15378"/>
        <dbReference type="ChEBI" id="CHEBI:43474"/>
        <dbReference type="ChEBI" id="CHEBI:57945"/>
        <dbReference type="ChEBI" id="CHEBI:64074"/>
        <dbReference type="ChEBI" id="CHEBI:456215"/>
        <dbReference type="ChEBI" id="CHEBI:456216"/>
        <dbReference type="EC" id="4.2.1.136"/>
    </reaction>
</comment>
<dbReference type="NCBIfam" id="TIGR00196">
    <property type="entry name" value="yjeF_cterm"/>
    <property type="match status" value="1"/>
</dbReference>
<keyword evidence="14" id="KW-0413">Isomerase</keyword>
<dbReference type="GO" id="GO:0052855">
    <property type="term" value="F:ADP-dependent NAD(P)H-hydrate dehydratase activity"/>
    <property type="evidence" value="ECO:0007669"/>
    <property type="project" value="UniProtKB-EC"/>
</dbReference>
<evidence type="ECO:0000256" key="3">
    <source>
        <dbReference type="ARBA" id="ARBA00001958"/>
    </source>
</evidence>
<dbReference type="InterPro" id="IPR029056">
    <property type="entry name" value="Ribokinase-like"/>
</dbReference>
<evidence type="ECO:0000256" key="8">
    <source>
        <dbReference type="ARBA" id="ARBA00022723"/>
    </source>
</evidence>
<keyword evidence="15" id="KW-0456">Lyase</keyword>
<evidence type="ECO:0000256" key="16">
    <source>
        <dbReference type="ARBA" id="ARBA00023268"/>
    </source>
</evidence>
<dbReference type="InterPro" id="IPR004443">
    <property type="entry name" value="YjeF_N_dom"/>
</dbReference>
<comment type="catalytic activity">
    <reaction evidence="20">
        <text>(6S)-NADPHX + ADP = AMP + phosphate + NADPH + H(+)</text>
        <dbReference type="Rhea" id="RHEA:32235"/>
        <dbReference type="ChEBI" id="CHEBI:15378"/>
        <dbReference type="ChEBI" id="CHEBI:43474"/>
        <dbReference type="ChEBI" id="CHEBI:57783"/>
        <dbReference type="ChEBI" id="CHEBI:64076"/>
        <dbReference type="ChEBI" id="CHEBI:456215"/>
        <dbReference type="ChEBI" id="CHEBI:456216"/>
        <dbReference type="EC" id="4.2.1.136"/>
    </reaction>
</comment>
<evidence type="ECO:0000256" key="19">
    <source>
        <dbReference type="ARBA" id="ARBA00048238"/>
    </source>
</evidence>
<dbReference type="SUPFAM" id="SSF64153">
    <property type="entry name" value="YjeF N-terminal domain-like"/>
    <property type="match status" value="1"/>
</dbReference>
<evidence type="ECO:0000256" key="18">
    <source>
        <dbReference type="ARBA" id="ARBA00032624"/>
    </source>
</evidence>
<keyword evidence="10" id="KW-0067">ATP-binding</keyword>
<evidence type="ECO:0000256" key="14">
    <source>
        <dbReference type="ARBA" id="ARBA00023235"/>
    </source>
</evidence>
<reference evidence="23" key="1">
    <citation type="submission" date="2018-05" db="EMBL/GenBank/DDBJ databases">
        <authorList>
            <person name="Lanie J.A."/>
            <person name="Ng W.-L."/>
            <person name="Kazmierczak K.M."/>
            <person name="Andrzejewski T.M."/>
            <person name="Davidsen T.M."/>
            <person name="Wayne K.J."/>
            <person name="Tettelin H."/>
            <person name="Glass J.I."/>
            <person name="Rusch D."/>
            <person name="Podicherti R."/>
            <person name="Tsui H.-C.T."/>
            <person name="Winkler M.E."/>
        </authorList>
    </citation>
    <scope>NUCLEOTIDE SEQUENCE</scope>
</reference>
<evidence type="ECO:0000256" key="10">
    <source>
        <dbReference type="ARBA" id="ARBA00022840"/>
    </source>
</evidence>
<evidence type="ECO:0000256" key="12">
    <source>
        <dbReference type="ARBA" id="ARBA00022958"/>
    </source>
</evidence>
<gene>
    <name evidence="23" type="ORF">METZ01_LOCUS33707</name>
</gene>
<comment type="similarity">
    <text evidence="5">In the C-terminal section; belongs to the NnrD/CARKD family.</text>
</comment>
<dbReference type="EMBL" id="UINC01001444">
    <property type="protein sequence ID" value="SUZ80853.1"/>
    <property type="molecule type" value="Genomic_DNA"/>
</dbReference>
<evidence type="ECO:0000256" key="1">
    <source>
        <dbReference type="ARBA" id="ARBA00000013"/>
    </source>
</evidence>
<protein>
    <recommendedName>
        <fullName evidence="18">Nicotinamide nucleotide repair protein</fullName>
        <ecNumber evidence="7">4.2.1.136</ecNumber>
        <ecNumber evidence="6">5.1.99.6</ecNumber>
    </recommendedName>
</protein>
<dbReference type="Pfam" id="PF01256">
    <property type="entry name" value="Carb_kinase"/>
    <property type="match status" value="1"/>
</dbReference>
<dbReference type="SUPFAM" id="SSF53613">
    <property type="entry name" value="Ribokinase-like"/>
    <property type="match status" value="1"/>
</dbReference>
<proteinExistence type="inferred from homology"/>